<evidence type="ECO:0000313" key="3">
    <source>
        <dbReference type="Proteomes" id="UP000324222"/>
    </source>
</evidence>
<dbReference type="AlphaFoldDB" id="A0A5B7HGH2"/>
<feature type="compositionally biased region" description="Polar residues" evidence="1">
    <location>
        <begin position="48"/>
        <end position="72"/>
    </location>
</feature>
<feature type="region of interest" description="Disordered" evidence="1">
    <location>
        <begin position="29"/>
        <end position="92"/>
    </location>
</feature>
<protein>
    <submittedName>
        <fullName evidence="2">Uncharacterized protein</fullName>
    </submittedName>
</protein>
<keyword evidence="3" id="KW-1185">Reference proteome</keyword>
<gene>
    <name evidence="2" type="ORF">E2C01_065778</name>
</gene>
<dbReference type="Proteomes" id="UP000324222">
    <property type="component" value="Unassembled WGS sequence"/>
</dbReference>
<evidence type="ECO:0000256" key="1">
    <source>
        <dbReference type="SAM" id="MobiDB-lite"/>
    </source>
</evidence>
<comment type="caution">
    <text evidence="2">The sequence shown here is derived from an EMBL/GenBank/DDBJ whole genome shotgun (WGS) entry which is preliminary data.</text>
</comment>
<evidence type="ECO:0000313" key="2">
    <source>
        <dbReference type="EMBL" id="MPC71500.1"/>
    </source>
</evidence>
<reference evidence="2 3" key="1">
    <citation type="submission" date="2019-05" db="EMBL/GenBank/DDBJ databases">
        <title>Another draft genome of Portunus trituberculatus and its Hox gene families provides insights of decapod evolution.</title>
        <authorList>
            <person name="Jeong J.-H."/>
            <person name="Song I."/>
            <person name="Kim S."/>
            <person name="Choi T."/>
            <person name="Kim D."/>
            <person name="Ryu S."/>
            <person name="Kim W."/>
        </authorList>
    </citation>
    <scope>NUCLEOTIDE SEQUENCE [LARGE SCALE GENOMIC DNA]</scope>
    <source>
        <tissue evidence="2">Muscle</tissue>
    </source>
</reference>
<name>A0A5B7HGH2_PORTR</name>
<dbReference type="EMBL" id="VSRR010032992">
    <property type="protein sequence ID" value="MPC71500.1"/>
    <property type="molecule type" value="Genomic_DNA"/>
</dbReference>
<proteinExistence type="predicted"/>
<organism evidence="2 3">
    <name type="scientific">Portunus trituberculatus</name>
    <name type="common">Swimming crab</name>
    <name type="synonym">Neptunus trituberculatus</name>
    <dbReference type="NCBI Taxonomy" id="210409"/>
    <lineage>
        <taxon>Eukaryota</taxon>
        <taxon>Metazoa</taxon>
        <taxon>Ecdysozoa</taxon>
        <taxon>Arthropoda</taxon>
        <taxon>Crustacea</taxon>
        <taxon>Multicrustacea</taxon>
        <taxon>Malacostraca</taxon>
        <taxon>Eumalacostraca</taxon>
        <taxon>Eucarida</taxon>
        <taxon>Decapoda</taxon>
        <taxon>Pleocyemata</taxon>
        <taxon>Brachyura</taxon>
        <taxon>Eubrachyura</taxon>
        <taxon>Portunoidea</taxon>
        <taxon>Portunidae</taxon>
        <taxon>Portuninae</taxon>
        <taxon>Portunus</taxon>
    </lineage>
</organism>
<accession>A0A5B7HGH2</accession>
<sequence length="92" mass="10215">MTGRHTRNQNTASFTFLFLRPFLCPYIPFPRDPGPAGHPQRDPDNKQALGSSTHSSGVITGAVTSLNNTRYTLQRRHSVRSQRGGLPDLPSR</sequence>